<sequence length="119" mass="12906">MISSRPGCVPSILFLPGQVEPYRLGLQPSPSDVTSVYRGHRMMHTDTTQTTVIFEPLTPDATLPSRKGSGRRPDKPGASEPGQICGESGWRHPFPPSPRACLIRPDLTGCLAVFPKLPT</sequence>
<keyword evidence="3" id="KW-1185">Reference proteome</keyword>
<dbReference type="EMBL" id="JAWDGP010008094">
    <property type="protein sequence ID" value="KAK3691432.1"/>
    <property type="molecule type" value="Genomic_DNA"/>
</dbReference>
<dbReference type="AlphaFoldDB" id="A0AAE0XEJ3"/>
<name>A0AAE0XEJ3_9GAST</name>
<dbReference type="Proteomes" id="UP001283361">
    <property type="component" value="Unassembled WGS sequence"/>
</dbReference>
<organism evidence="2 3">
    <name type="scientific">Elysia crispata</name>
    <name type="common">lettuce slug</name>
    <dbReference type="NCBI Taxonomy" id="231223"/>
    <lineage>
        <taxon>Eukaryota</taxon>
        <taxon>Metazoa</taxon>
        <taxon>Spiralia</taxon>
        <taxon>Lophotrochozoa</taxon>
        <taxon>Mollusca</taxon>
        <taxon>Gastropoda</taxon>
        <taxon>Heterobranchia</taxon>
        <taxon>Euthyneura</taxon>
        <taxon>Panpulmonata</taxon>
        <taxon>Sacoglossa</taxon>
        <taxon>Placobranchoidea</taxon>
        <taxon>Plakobranchidae</taxon>
        <taxon>Elysia</taxon>
    </lineage>
</organism>
<reference evidence="2" key="1">
    <citation type="journal article" date="2023" name="G3 (Bethesda)">
        <title>A reference genome for the long-term kleptoplast-retaining sea slug Elysia crispata morphotype clarki.</title>
        <authorList>
            <person name="Eastman K.E."/>
            <person name="Pendleton A.L."/>
            <person name="Shaikh M.A."/>
            <person name="Suttiyut T."/>
            <person name="Ogas R."/>
            <person name="Tomko P."/>
            <person name="Gavelis G."/>
            <person name="Widhalm J.R."/>
            <person name="Wisecaver J.H."/>
        </authorList>
    </citation>
    <scope>NUCLEOTIDE SEQUENCE</scope>
    <source>
        <strain evidence="2">ECLA1</strain>
    </source>
</reference>
<protein>
    <submittedName>
        <fullName evidence="2">Uncharacterized protein</fullName>
    </submittedName>
</protein>
<evidence type="ECO:0000313" key="3">
    <source>
        <dbReference type="Proteomes" id="UP001283361"/>
    </source>
</evidence>
<evidence type="ECO:0000313" key="2">
    <source>
        <dbReference type="EMBL" id="KAK3691432.1"/>
    </source>
</evidence>
<accession>A0AAE0XEJ3</accession>
<proteinExistence type="predicted"/>
<gene>
    <name evidence="2" type="ORF">RRG08_036234</name>
</gene>
<feature type="region of interest" description="Disordered" evidence="1">
    <location>
        <begin position="58"/>
        <end position="91"/>
    </location>
</feature>
<evidence type="ECO:0000256" key="1">
    <source>
        <dbReference type="SAM" id="MobiDB-lite"/>
    </source>
</evidence>
<comment type="caution">
    <text evidence="2">The sequence shown here is derived from an EMBL/GenBank/DDBJ whole genome shotgun (WGS) entry which is preliminary data.</text>
</comment>